<name>A0A060BZJ1_9CAUL</name>
<dbReference type="AlphaFoldDB" id="A0A060BZJ1"/>
<feature type="non-terminal residue" evidence="2">
    <location>
        <position position="1"/>
    </location>
</feature>
<dbReference type="EMBL" id="KF120828">
    <property type="protein sequence ID" value="AIA88107.1"/>
    <property type="molecule type" value="Genomic_DNA"/>
</dbReference>
<accession>A0A060BZJ1</accession>
<proteinExistence type="predicted"/>
<evidence type="ECO:0000313" key="2">
    <source>
        <dbReference type="EMBL" id="AIA88107.1"/>
    </source>
</evidence>
<feature type="domain" description="Glycosyl transferase family 1" evidence="1">
    <location>
        <begin position="4"/>
        <end position="60"/>
    </location>
</feature>
<dbReference type="InterPro" id="IPR001296">
    <property type="entry name" value="Glyco_trans_1"/>
</dbReference>
<dbReference type="Pfam" id="PF00534">
    <property type="entry name" value="Glycos_transf_1"/>
    <property type="match status" value="1"/>
</dbReference>
<organism evidence="2">
    <name type="scientific">uncultured Caulobacter sp</name>
    <dbReference type="NCBI Taxonomy" id="158749"/>
    <lineage>
        <taxon>Bacteria</taxon>
        <taxon>Pseudomonadati</taxon>
        <taxon>Pseudomonadota</taxon>
        <taxon>Alphaproteobacteria</taxon>
        <taxon>Caulobacterales</taxon>
        <taxon>Caulobacteraceae</taxon>
        <taxon>Caulobacter</taxon>
        <taxon>environmental samples</taxon>
    </lineage>
</organism>
<dbReference type="SUPFAM" id="SSF53756">
    <property type="entry name" value="UDP-Glycosyltransferase/glycogen phosphorylase"/>
    <property type="match status" value="1"/>
</dbReference>
<protein>
    <submittedName>
        <fullName evidence="2">CAZy families GT4 protein</fullName>
    </submittedName>
</protein>
<dbReference type="Gene3D" id="3.40.50.2000">
    <property type="entry name" value="Glycogen Phosphorylase B"/>
    <property type="match status" value="1"/>
</dbReference>
<reference evidence="2" key="1">
    <citation type="journal article" date="2013" name="Environ. Microbiol.">
        <title>Seasonally variable intestinal metagenomes of the red palm weevil (Rhynchophorus ferrugineus).</title>
        <authorList>
            <person name="Jia S."/>
            <person name="Zhang X."/>
            <person name="Zhang G."/>
            <person name="Yin A."/>
            <person name="Zhang S."/>
            <person name="Li F."/>
            <person name="Wang L."/>
            <person name="Zhao D."/>
            <person name="Yun Q."/>
            <person name="Tala"/>
            <person name="Wang J."/>
            <person name="Sun G."/>
            <person name="Baabdullah M."/>
            <person name="Yu X."/>
            <person name="Hu S."/>
            <person name="Al-Mssallem I.S."/>
            <person name="Yu J."/>
        </authorList>
    </citation>
    <scope>NUCLEOTIDE SEQUENCE</scope>
</reference>
<evidence type="ECO:0000259" key="1">
    <source>
        <dbReference type="Pfam" id="PF00534"/>
    </source>
</evidence>
<dbReference type="GO" id="GO:0016757">
    <property type="term" value="F:glycosyltransferase activity"/>
    <property type="evidence" value="ECO:0007669"/>
    <property type="project" value="InterPro"/>
</dbReference>
<sequence length="65" mass="7360">TTLPPFHVEIAGEGSKREELEKQAALHAPGKVYFSGFCQDSDRFLANLHLYLQPSRREGFLHCDT</sequence>